<reference evidence="2 3" key="1">
    <citation type="submission" date="2020-02" db="EMBL/GenBank/DDBJ databases">
        <authorList>
            <person name="Chen W.-M."/>
        </authorList>
    </citation>
    <scope>NUCLEOTIDE SEQUENCE [LARGE SCALE GENOMIC DNA]</scope>
    <source>
        <strain evidence="2 3">KMS-5</strain>
    </source>
</reference>
<gene>
    <name evidence="2" type="ORF">G4Z14_17330</name>
</gene>
<dbReference type="AlphaFoldDB" id="A0A6M0QYU5"/>
<feature type="compositionally biased region" description="Basic and acidic residues" evidence="1">
    <location>
        <begin position="8"/>
        <end position="25"/>
    </location>
</feature>
<proteinExistence type="predicted"/>
<dbReference type="EMBL" id="JAAIVJ010000019">
    <property type="protein sequence ID" value="NEY92053.1"/>
    <property type="molecule type" value="Genomic_DNA"/>
</dbReference>
<accession>A0A6M0QYU5</accession>
<comment type="caution">
    <text evidence="2">The sequence shown here is derived from an EMBL/GenBank/DDBJ whole genome shotgun (WGS) entry which is preliminary data.</text>
</comment>
<feature type="region of interest" description="Disordered" evidence="1">
    <location>
        <begin position="1"/>
        <end position="25"/>
    </location>
</feature>
<keyword evidence="3" id="KW-1185">Reference proteome</keyword>
<dbReference type="RefSeq" id="WP_164628028.1">
    <property type="nucleotide sequence ID" value="NZ_JAAIVJ010000019.1"/>
</dbReference>
<dbReference type="Proteomes" id="UP000477782">
    <property type="component" value="Unassembled WGS sequence"/>
</dbReference>
<evidence type="ECO:0008006" key="4">
    <source>
        <dbReference type="Google" id="ProtNLM"/>
    </source>
</evidence>
<name>A0A6M0QYU5_9RHOB</name>
<evidence type="ECO:0000313" key="3">
    <source>
        <dbReference type="Proteomes" id="UP000477782"/>
    </source>
</evidence>
<sequence length="521" mass="55123">MSHNSNNNRDRQGSGDHTATEGRRPILLDLDGDGIEITELTKSTVFTDTSGDGLDHRTAWAGAGDGVLFIDADGNGQLSNSHEFVFTEWADGAKDDLDGLRRAFDSNGDGKLTSADARWGEFRVQVTKADGSQEVKTLGELGITELDLTADATEILLPDGSTITGQSSFVMNGVTRVLANTRLMAEAQGYRVEEVVSTAANGKRTVTQSGYDQTGDRVFVVTSVTSANGLSITNRFDQDGDGVVDRLQSLQTVLNADGSRTETVINRQGSDATTAVVLDRVVTTTSADGKQVSIQRDTTGGGWFDQTEVRTTAANGSRTVVISDLANEGSVIRSSTETQTADGLTRVRSDNLDGTGGEDRITTEILSEDAEGVRTEITAVTNRDGSDRVSETLVISADGRTRTTSVDLNGDGADDQKIISVTTLGVAGNTSTVETIRNANNSLVTQTNSTVSADGLVRTTSQKLDGDADFDRYTNDTTVIDAAGNHGAGLAVDRRAKILARGQARQLAAEAALLLRCRSAR</sequence>
<organism evidence="2 3">
    <name type="scientific">Tabrizicola oligotrophica</name>
    <dbReference type="NCBI Taxonomy" id="2710650"/>
    <lineage>
        <taxon>Bacteria</taxon>
        <taxon>Pseudomonadati</taxon>
        <taxon>Pseudomonadota</taxon>
        <taxon>Alphaproteobacteria</taxon>
        <taxon>Rhodobacterales</taxon>
        <taxon>Paracoccaceae</taxon>
        <taxon>Tabrizicola</taxon>
    </lineage>
</organism>
<evidence type="ECO:0000256" key="1">
    <source>
        <dbReference type="SAM" id="MobiDB-lite"/>
    </source>
</evidence>
<protein>
    <recommendedName>
        <fullName evidence="4">Calcium-binding protein</fullName>
    </recommendedName>
</protein>
<evidence type="ECO:0000313" key="2">
    <source>
        <dbReference type="EMBL" id="NEY92053.1"/>
    </source>
</evidence>